<comment type="caution">
    <text evidence="2">The sequence shown here is derived from an EMBL/GenBank/DDBJ whole genome shotgun (WGS) entry which is preliminary data.</text>
</comment>
<accession>A0A917K568</accession>
<evidence type="ECO:0000313" key="3">
    <source>
        <dbReference type="Proteomes" id="UP000597989"/>
    </source>
</evidence>
<keyword evidence="4" id="KW-1185">Reference proteome</keyword>
<evidence type="ECO:0000313" key="1">
    <source>
        <dbReference type="EMBL" id="GAA0509447.1"/>
    </source>
</evidence>
<dbReference type="EMBL" id="BMMT01000018">
    <property type="protein sequence ID" value="GGJ01434.1"/>
    <property type="molecule type" value="Genomic_DNA"/>
</dbReference>
<dbReference type="EMBL" id="BAAAHC010000003">
    <property type="protein sequence ID" value="GAA0509447.1"/>
    <property type="molecule type" value="Genomic_DNA"/>
</dbReference>
<dbReference type="Proteomes" id="UP000597989">
    <property type="component" value="Unassembled WGS sequence"/>
</dbReference>
<sequence>MLFFYNSKTRTAGTATVNFNGDYTHKKDLTSAGFGEWTHIVSDGRTLLFYNAITKKAVTGKLESDGSFTSLRDLSSAGFGEWTHIVSDAQGLSGPVRVNGDLFSSPTVESLNVKGFQANFDLCDTLITTAQNFRASGNPANPSEPAIRVASGFDIVLGDCAEDFDTDEDAHELLTPGTVAVFSEEGRVRHSTTAYDKCVAGVVSGAGNHNPAIVLDRRGDDDSARVSLSLMGKVQCNVDARDMPVETGDMLTTSDTPGHAMKATDPTRAFGAVVGKALHSITGRLGHIPILVTLQ</sequence>
<dbReference type="RefSeq" id="WP_188990574.1">
    <property type="nucleotide sequence ID" value="NZ_BAAAHC010000003.1"/>
</dbReference>
<dbReference type="AlphaFoldDB" id="A0A917K568"/>
<name>A0A917K568_9PSEU</name>
<reference evidence="4" key="3">
    <citation type="journal article" date="2019" name="Int. J. Syst. Evol. Microbiol.">
        <title>The Global Catalogue of Microorganisms (GCM) 10K type strain sequencing project: providing services to taxonomists for standard genome sequencing and annotation.</title>
        <authorList>
            <consortium name="The Broad Institute Genomics Platform"/>
            <consortium name="The Broad Institute Genome Sequencing Center for Infectious Disease"/>
            <person name="Wu L."/>
            <person name="Ma J."/>
        </authorList>
    </citation>
    <scope>NUCLEOTIDE SEQUENCE [LARGE SCALE GENOMIC DNA]</scope>
    <source>
        <strain evidence="4">JCM 10664</strain>
    </source>
</reference>
<dbReference type="Proteomes" id="UP001500220">
    <property type="component" value="Unassembled WGS sequence"/>
</dbReference>
<reference evidence="2" key="4">
    <citation type="submission" date="2020-09" db="EMBL/GenBank/DDBJ databases">
        <authorList>
            <person name="Sun Q."/>
            <person name="Zhou Y."/>
        </authorList>
    </citation>
    <scope>NUCLEOTIDE SEQUENCE</scope>
    <source>
        <strain evidence="2">CGMCC 4.7206</strain>
    </source>
</reference>
<organism evidence="2 3">
    <name type="scientific">Saccharopolyspora thermophila</name>
    <dbReference type="NCBI Taxonomy" id="89367"/>
    <lineage>
        <taxon>Bacteria</taxon>
        <taxon>Bacillati</taxon>
        <taxon>Actinomycetota</taxon>
        <taxon>Actinomycetes</taxon>
        <taxon>Pseudonocardiales</taxon>
        <taxon>Pseudonocardiaceae</taxon>
        <taxon>Saccharopolyspora</taxon>
    </lineage>
</organism>
<reference evidence="1" key="1">
    <citation type="journal article" date="2014" name="Int. J. Syst. Evol. Microbiol.">
        <title>Complete genome of a new Firmicutes species belonging to the dominant human colonic microbiota ('Ruminococcus bicirculans') reveals two chromosomes and a selective capacity to utilize plant glucans.</title>
        <authorList>
            <consortium name="NISC Comparative Sequencing Program"/>
            <person name="Wegmann U."/>
            <person name="Louis P."/>
            <person name="Goesmann A."/>
            <person name="Henrissat B."/>
            <person name="Duncan S.H."/>
            <person name="Flint H.J."/>
        </authorList>
    </citation>
    <scope>NUCLEOTIDE SEQUENCE</scope>
    <source>
        <strain evidence="1">JCM 10664</strain>
    </source>
</reference>
<protein>
    <submittedName>
        <fullName evidence="2">Uncharacterized protein</fullName>
    </submittedName>
</protein>
<reference evidence="2 3" key="2">
    <citation type="journal article" date="2014" name="Int. J. Syst. Evol. Microbiol.">
        <title>Complete genome sequence of Corynebacterium casei LMG S-19264T (=DSM 44701T), isolated from a smear-ripened cheese.</title>
        <authorList>
            <consortium name="US DOE Joint Genome Institute (JGI-PGF)"/>
            <person name="Walter F."/>
            <person name="Albersmeier A."/>
            <person name="Kalinowski J."/>
            <person name="Ruckert C."/>
        </authorList>
    </citation>
    <scope>NUCLEOTIDE SEQUENCE [LARGE SCALE GENOMIC DNA]</scope>
    <source>
        <strain evidence="2 3">CGMCC 4.7206</strain>
    </source>
</reference>
<evidence type="ECO:0000313" key="2">
    <source>
        <dbReference type="EMBL" id="GGJ01434.1"/>
    </source>
</evidence>
<proteinExistence type="predicted"/>
<gene>
    <name evidence="1" type="ORF">GCM10009545_09430</name>
    <name evidence="2" type="ORF">GCM10011581_43290</name>
</gene>
<evidence type="ECO:0000313" key="4">
    <source>
        <dbReference type="Proteomes" id="UP001500220"/>
    </source>
</evidence>
<reference evidence="1" key="5">
    <citation type="submission" date="2023-12" db="EMBL/GenBank/DDBJ databases">
        <authorList>
            <person name="Sun Q."/>
            <person name="Inoue M."/>
        </authorList>
    </citation>
    <scope>NUCLEOTIDE SEQUENCE</scope>
    <source>
        <strain evidence="1">JCM 10664</strain>
    </source>
</reference>